<organism evidence="4">
    <name type="scientific">uncultured Thermomicrobiales bacterium</name>
    <dbReference type="NCBI Taxonomy" id="1645740"/>
    <lineage>
        <taxon>Bacteria</taxon>
        <taxon>Pseudomonadati</taxon>
        <taxon>Thermomicrobiota</taxon>
        <taxon>Thermomicrobia</taxon>
        <taxon>Thermomicrobiales</taxon>
        <taxon>environmental samples</taxon>
    </lineage>
</organism>
<dbReference type="Pfam" id="PF00884">
    <property type="entry name" value="Sulfatase"/>
    <property type="match status" value="1"/>
</dbReference>
<dbReference type="InterPro" id="IPR000917">
    <property type="entry name" value="Sulfatase_N"/>
</dbReference>
<dbReference type="SUPFAM" id="SSF53649">
    <property type="entry name" value="Alkaline phosphatase-like"/>
    <property type="match status" value="1"/>
</dbReference>
<dbReference type="EMBL" id="CADCWN010000249">
    <property type="protein sequence ID" value="CAA9582497.1"/>
    <property type="molecule type" value="Genomic_DNA"/>
</dbReference>
<dbReference type="AlphaFoldDB" id="A0A6J4VMQ5"/>
<dbReference type="PANTHER" id="PTHR45953:SF1">
    <property type="entry name" value="IDURONATE 2-SULFATASE"/>
    <property type="match status" value="1"/>
</dbReference>
<dbReference type="GO" id="GO:0005737">
    <property type="term" value="C:cytoplasm"/>
    <property type="evidence" value="ECO:0007669"/>
    <property type="project" value="TreeGrafter"/>
</dbReference>
<dbReference type="PANTHER" id="PTHR45953">
    <property type="entry name" value="IDURONATE 2-SULFATASE"/>
    <property type="match status" value="1"/>
</dbReference>
<name>A0A6J4VMQ5_9BACT</name>
<keyword evidence="1" id="KW-0479">Metal-binding</keyword>
<evidence type="ECO:0000256" key="1">
    <source>
        <dbReference type="ARBA" id="ARBA00022723"/>
    </source>
</evidence>
<dbReference type="EC" id="3.1.6.6" evidence="4"/>
<evidence type="ECO:0000313" key="4">
    <source>
        <dbReference type="EMBL" id="CAA9582497.1"/>
    </source>
</evidence>
<accession>A0A6J4VMQ5</accession>
<dbReference type="GO" id="GO:0046872">
    <property type="term" value="F:metal ion binding"/>
    <property type="evidence" value="ECO:0007669"/>
    <property type="project" value="UniProtKB-KW"/>
</dbReference>
<feature type="domain" description="Sulfatase N-terminal" evidence="3">
    <location>
        <begin position="7"/>
        <end position="300"/>
    </location>
</feature>
<dbReference type="CDD" id="cd16027">
    <property type="entry name" value="SGSH"/>
    <property type="match status" value="1"/>
</dbReference>
<evidence type="ECO:0000259" key="3">
    <source>
        <dbReference type="Pfam" id="PF00884"/>
    </source>
</evidence>
<dbReference type="GO" id="GO:0047753">
    <property type="term" value="F:choline-sulfatase activity"/>
    <property type="evidence" value="ECO:0007669"/>
    <property type="project" value="UniProtKB-EC"/>
</dbReference>
<protein>
    <submittedName>
        <fullName evidence="4">Choline-sulfatase</fullName>
        <ecNumber evidence="4">3.1.6.6</ecNumber>
    </submittedName>
</protein>
<evidence type="ECO:0000256" key="2">
    <source>
        <dbReference type="ARBA" id="ARBA00022801"/>
    </source>
</evidence>
<dbReference type="InterPro" id="IPR017850">
    <property type="entry name" value="Alkaline_phosphatase_core_sf"/>
</dbReference>
<dbReference type="Gene3D" id="3.40.720.10">
    <property type="entry name" value="Alkaline Phosphatase, subunit A"/>
    <property type="match status" value="1"/>
</dbReference>
<reference evidence="4" key="1">
    <citation type="submission" date="2020-02" db="EMBL/GenBank/DDBJ databases">
        <authorList>
            <person name="Meier V. D."/>
        </authorList>
    </citation>
    <scope>NUCLEOTIDE SEQUENCE</scope>
    <source>
        <strain evidence="4">AVDCRST_MAG18</strain>
    </source>
</reference>
<gene>
    <name evidence="4" type="ORF">AVDCRST_MAG18-3367</name>
</gene>
<proteinExistence type="predicted"/>
<keyword evidence="2 4" id="KW-0378">Hydrolase</keyword>
<sequence length="451" mass="48999">MTGQGRPNILLITCHDLGRFLGTYGIATVRTPALDALAADGVHFTRAFCTAPQCSPSRASLFTGRYPHSNGVLGLTHAEFSWDLGPHERHLGQILREAGYTTALMGVHHESRGGSPAAVAARCGMDTVILGGRGEDVSDAALAWLGDVARGDRPFYLQLGYHEPHRVRAMAREESGYMGFIGDSIAPDDARGVTIPPYLADTVGAREELAELQGAVRALDAAVGRVLAGLRDLDLEGGAIVLFTTDHGVALPRAKCSLYDPGLETALLLRYPARGWRGGRVIDALTSSVDLCPTLLEAVGLPVSARMQGRSLLAALDGAPFAPRGAIFGEMTYHDYYDPRRCIRTERHKLIVNFSAAPAFMDPSQSWRRRSVTVVPPDPALAYHPLLELYDLADDPYEWRNLADEPTVAEVRRDLLARLHRWMADTDDPLLIGAVTPPLHHRALEALVGER</sequence>